<gene>
    <name evidence="5" type="ORF">ODALV1_LOCUS7434</name>
</gene>
<comment type="caution">
    <text evidence="5">The sequence shown here is derived from an EMBL/GenBank/DDBJ whole genome shotgun (WGS) entry which is preliminary data.</text>
</comment>
<keyword evidence="6" id="KW-1185">Reference proteome</keyword>
<evidence type="ECO:0000313" key="5">
    <source>
        <dbReference type="EMBL" id="CAL8089636.1"/>
    </source>
</evidence>
<comment type="subcellular location">
    <subcellularLocation>
        <location evidence="1">Nucleus</location>
    </subcellularLocation>
</comment>
<dbReference type="PRINTS" id="PR02028">
    <property type="entry name" value="CMYCBINDINGP"/>
</dbReference>
<feature type="region of interest" description="Disordered" evidence="4">
    <location>
        <begin position="77"/>
        <end position="114"/>
    </location>
</feature>
<keyword evidence="3" id="KW-0539">Nucleus</keyword>
<accession>A0ABP1Q543</accession>
<name>A0ABP1Q543_9HEXA</name>
<dbReference type="EMBL" id="CAXLJM020000023">
    <property type="protein sequence ID" value="CAL8089636.1"/>
    <property type="molecule type" value="Genomic_DNA"/>
</dbReference>
<evidence type="ECO:0000256" key="2">
    <source>
        <dbReference type="ARBA" id="ARBA00009389"/>
    </source>
</evidence>
<evidence type="ECO:0000313" key="6">
    <source>
        <dbReference type="Proteomes" id="UP001642540"/>
    </source>
</evidence>
<comment type="similarity">
    <text evidence="2">Belongs to the AMY1 family.</text>
</comment>
<evidence type="ECO:0000256" key="4">
    <source>
        <dbReference type="SAM" id="MobiDB-lite"/>
    </source>
</evidence>
<sequence>MASLKPQSKREEFRRYLEKAGVMDALIRVLVGLYEEPERPNNAIEYFLERLGAGVPLKAELEALQNEISDLQRKVHDLEDENDRLRKRLDSFDNTGSAEEEAGTGSDGVVDNHE</sequence>
<dbReference type="InterPro" id="IPR026060">
    <property type="entry name" value="AMY1"/>
</dbReference>
<dbReference type="SUPFAM" id="SSF161270">
    <property type="entry name" value="PspA lactotransferrin-binding region"/>
    <property type="match status" value="1"/>
</dbReference>
<evidence type="ECO:0008006" key="7">
    <source>
        <dbReference type="Google" id="ProtNLM"/>
    </source>
</evidence>
<dbReference type="PANTHER" id="PTHR13168">
    <property type="entry name" value="ASSOCIATE OF C-MYC AMY-1"/>
    <property type="match status" value="1"/>
</dbReference>
<dbReference type="Proteomes" id="UP001642540">
    <property type="component" value="Unassembled WGS sequence"/>
</dbReference>
<evidence type="ECO:0000256" key="1">
    <source>
        <dbReference type="ARBA" id="ARBA00004123"/>
    </source>
</evidence>
<reference evidence="5 6" key="1">
    <citation type="submission" date="2024-08" db="EMBL/GenBank/DDBJ databases">
        <authorList>
            <person name="Cucini C."/>
            <person name="Frati F."/>
        </authorList>
    </citation>
    <scope>NUCLEOTIDE SEQUENCE [LARGE SCALE GENOMIC DNA]</scope>
</reference>
<protein>
    <recommendedName>
        <fullName evidence="7">c-Myc-binding protein</fullName>
    </recommendedName>
</protein>
<evidence type="ECO:0000256" key="3">
    <source>
        <dbReference type="ARBA" id="ARBA00023242"/>
    </source>
</evidence>
<dbReference type="PANTHER" id="PTHR13168:SF0">
    <property type="entry name" value="C-MYC-BINDING PROTEIN"/>
    <property type="match status" value="1"/>
</dbReference>
<dbReference type="Gene3D" id="6.10.250.1060">
    <property type="match status" value="1"/>
</dbReference>
<proteinExistence type="inferred from homology"/>
<organism evidence="5 6">
    <name type="scientific">Orchesella dallaii</name>
    <dbReference type="NCBI Taxonomy" id="48710"/>
    <lineage>
        <taxon>Eukaryota</taxon>
        <taxon>Metazoa</taxon>
        <taxon>Ecdysozoa</taxon>
        <taxon>Arthropoda</taxon>
        <taxon>Hexapoda</taxon>
        <taxon>Collembola</taxon>
        <taxon>Entomobryomorpha</taxon>
        <taxon>Entomobryoidea</taxon>
        <taxon>Orchesellidae</taxon>
        <taxon>Orchesellinae</taxon>
        <taxon>Orchesella</taxon>
    </lineage>
</organism>